<gene>
    <name evidence="1" type="ORF">GCM10023092_28050</name>
</gene>
<protein>
    <recommendedName>
        <fullName evidence="3">DUF4372 domain-containing protein</fullName>
    </recommendedName>
</protein>
<proteinExistence type="predicted"/>
<evidence type="ECO:0008006" key="3">
    <source>
        <dbReference type="Google" id="ProtNLM"/>
    </source>
</evidence>
<name>A0ABP8MZW2_9BACT</name>
<dbReference type="Proteomes" id="UP001501410">
    <property type="component" value="Unassembled WGS sequence"/>
</dbReference>
<reference evidence="2" key="1">
    <citation type="journal article" date="2019" name="Int. J. Syst. Evol. Microbiol.">
        <title>The Global Catalogue of Microorganisms (GCM) 10K type strain sequencing project: providing services to taxonomists for standard genome sequencing and annotation.</title>
        <authorList>
            <consortium name="The Broad Institute Genomics Platform"/>
            <consortium name="The Broad Institute Genome Sequencing Center for Infectious Disease"/>
            <person name="Wu L."/>
            <person name="Ma J."/>
        </authorList>
    </citation>
    <scope>NUCLEOTIDE SEQUENCE [LARGE SCALE GENOMIC DNA]</scope>
    <source>
        <strain evidence="2">JCM 31921</strain>
    </source>
</reference>
<accession>A0ABP8MZW2</accession>
<keyword evidence="2" id="KW-1185">Reference proteome</keyword>
<organism evidence="1 2">
    <name type="scientific">Rurimicrobium arvi</name>
    <dbReference type="NCBI Taxonomy" id="2049916"/>
    <lineage>
        <taxon>Bacteria</taxon>
        <taxon>Pseudomonadati</taxon>
        <taxon>Bacteroidota</taxon>
        <taxon>Chitinophagia</taxon>
        <taxon>Chitinophagales</taxon>
        <taxon>Chitinophagaceae</taxon>
        <taxon>Rurimicrobium</taxon>
    </lineage>
</organism>
<evidence type="ECO:0000313" key="1">
    <source>
        <dbReference type="EMBL" id="GAA4458941.1"/>
    </source>
</evidence>
<dbReference type="EMBL" id="BAABEZ010000024">
    <property type="protein sequence ID" value="GAA4458941.1"/>
    <property type="molecule type" value="Genomic_DNA"/>
</dbReference>
<sequence length="60" mass="6745">MSNTDILSLLTIITKSFGIRGFNNAKYSKDSTRSNRLLKFIIPATKDFSLLHSGHVYKIA</sequence>
<comment type="caution">
    <text evidence="1">The sequence shown here is derived from an EMBL/GenBank/DDBJ whole genome shotgun (WGS) entry which is preliminary data.</text>
</comment>
<evidence type="ECO:0000313" key="2">
    <source>
        <dbReference type="Proteomes" id="UP001501410"/>
    </source>
</evidence>